<dbReference type="PANTHER" id="PTHR33734:SF22">
    <property type="entry name" value="MEMBRANE-BOUND LYTIC MUREIN TRANSGLYCOSYLASE D"/>
    <property type="match status" value="1"/>
</dbReference>
<dbReference type="SMART" id="SM00257">
    <property type="entry name" value="LysM"/>
    <property type="match status" value="1"/>
</dbReference>
<dbReference type="PROSITE" id="PS51782">
    <property type="entry name" value="LYSM"/>
    <property type="match status" value="1"/>
</dbReference>
<evidence type="ECO:0000313" key="2">
    <source>
        <dbReference type="EMBL" id="PPK48922.1"/>
    </source>
</evidence>
<feature type="domain" description="LysM" evidence="1">
    <location>
        <begin position="472"/>
        <end position="516"/>
    </location>
</feature>
<dbReference type="Pfam" id="PF01476">
    <property type="entry name" value="LysM"/>
    <property type="match status" value="1"/>
</dbReference>
<dbReference type="Gene3D" id="3.10.350.10">
    <property type="entry name" value="LysM domain"/>
    <property type="match status" value="1"/>
</dbReference>
<dbReference type="STRING" id="37659.GCA_000703125_01972"/>
<dbReference type="InterPro" id="IPR018392">
    <property type="entry name" value="LysM"/>
</dbReference>
<comment type="caution">
    <text evidence="2">The sequence shown here is derived from an EMBL/GenBank/DDBJ whole genome shotgun (WGS) entry which is preliminary data.</text>
</comment>
<dbReference type="OrthoDB" id="9779340at2"/>
<evidence type="ECO:0000313" key="3">
    <source>
        <dbReference type="Proteomes" id="UP000239863"/>
    </source>
</evidence>
<dbReference type="AlphaFoldDB" id="A0A2S6FZ63"/>
<dbReference type="GO" id="GO:0008932">
    <property type="term" value="F:lytic endotransglycosylase activity"/>
    <property type="evidence" value="ECO:0007669"/>
    <property type="project" value="TreeGrafter"/>
</dbReference>
<name>A0A2S6FZ63_9CLOT</name>
<organism evidence="2 3">
    <name type="scientific">Clostridium algidicarnis DSM 15099</name>
    <dbReference type="NCBI Taxonomy" id="1121295"/>
    <lineage>
        <taxon>Bacteria</taxon>
        <taxon>Bacillati</taxon>
        <taxon>Bacillota</taxon>
        <taxon>Clostridia</taxon>
        <taxon>Eubacteriales</taxon>
        <taxon>Clostridiaceae</taxon>
        <taxon>Clostridium</taxon>
    </lineage>
</organism>
<accession>A0A2S6FZ63</accession>
<gene>
    <name evidence="2" type="ORF">BD821_10342</name>
</gene>
<dbReference type="PANTHER" id="PTHR33734">
    <property type="entry name" value="LYSM DOMAIN-CONTAINING GPI-ANCHORED PROTEIN 2"/>
    <property type="match status" value="1"/>
</dbReference>
<protein>
    <submittedName>
        <fullName evidence="2">Uncharacterized protein DUF3794</fullName>
    </submittedName>
</protein>
<dbReference type="RefSeq" id="WP_104409351.1">
    <property type="nucleotide sequence ID" value="NZ_PTIS01000003.1"/>
</dbReference>
<dbReference type="SUPFAM" id="SSF54106">
    <property type="entry name" value="LysM domain"/>
    <property type="match status" value="1"/>
</dbReference>
<dbReference type="InterPro" id="IPR036779">
    <property type="entry name" value="LysM_dom_sf"/>
</dbReference>
<proteinExistence type="predicted"/>
<sequence length="522" mass="59426">MQDIDVVRESIQYEQLLGENTSDTVFRGEYLIPDTHPDVLEILTVDVKPVIVSKDIMPDKIYVEGTLEYTILYLANEDEDRRGVQSINYSDKFSNYVDINGADQSMNCLVECDIEHMGASIVNERKIGLEGIVKIKAEVLKEYNYDIIKDIESTESLEMLKEPYILDQIIDNVEKDFTAKSVINIGMDKPQIGNILKKDVSIYKKDIKIVDNEVHVNGFVIMKCIYRGLDSKEVVYLEDEIFIKESFEIEHIRDDMRCIGDITLSDIYIDINHDDIGEKRIINVEYSLRSNFRIMSKENIHMIEDAYSPSALLEIEKEKYSINILQGMNNSEVIVKENIQIGKGRPKPIEILMTTGNVAITEKKVLEDKISIEGVIKVEILYRSKEDRKNICVVKEELSFSTGIDIPGAKIDMTCISKANLEVLESSIEADTIAIKCVVLVFGSASYLKEKEFLISISKLDDDVPEKKASITIYVVQQEDTLWKIAKRYFTTTDEIVKVNNIEDPDSINVGDKIIIPGRAIL</sequence>
<dbReference type="EMBL" id="PTIS01000003">
    <property type="protein sequence ID" value="PPK48922.1"/>
    <property type="molecule type" value="Genomic_DNA"/>
</dbReference>
<dbReference type="CDD" id="cd00118">
    <property type="entry name" value="LysM"/>
    <property type="match status" value="1"/>
</dbReference>
<evidence type="ECO:0000259" key="1">
    <source>
        <dbReference type="PROSITE" id="PS51782"/>
    </source>
</evidence>
<dbReference type="InterPro" id="IPR024300">
    <property type="entry name" value="SipL_SPOCS_dom"/>
</dbReference>
<dbReference type="Pfam" id="PF12673">
    <property type="entry name" value="SipL"/>
    <property type="match status" value="3"/>
</dbReference>
<reference evidence="2 3" key="1">
    <citation type="submission" date="2018-02" db="EMBL/GenBank/DDBJ databases">
        <title>Genomic Encyclopedia of Archaeal and Bacterial Type Strains, Phase II (KMG-II): from individual species to whole genera.</title>
        <authorList>
            <person name="Goeker M."/>
        </authorList>
    </citation>
    <scope>NUCLEOTIDE SEQUENCE [LARGE SCALE GENOMIC DNA]</scope>
    <source>
        <strain evidence="2 3">DSM 15099</strain>
    </source>
</reference>
<dbReference type="Proteomes" id="UP000239863">
    <property type="component" value="Unassembled WGS sequence"/>
</dbReference>